<dbReference type="InterPro" id="IPR012340">
    <property type="entry name" value="NA-bd_OB-fold"/>
</dbReference>
<dbReference type="Gene3D" id="2.40.50.140">
    <property type="entry name" value="Nucleic acid-binding proteins"/>
    <property type="match status" value="1"/>
</dbReference>
<dbReference type="SUPFAM" id="SSF50249">
    <property type="entry name" value="Nucleic acid-binding proteins"/>
    <property type="match status" value="1"/>
</dbReference>
<evidence type="ECO:0000259" key="9">
    <source>
        <dbReference type="Pfam" id="PF11967"/>
    </source>
</evidence>
<dbReference type="InterPro" id="IPR003717">
    <property type="entry name" value="RecO"/>
</dbReference>
<dbReference type="NCBIfam" id="TIGR00613">
    <property type="entry name" value="reco"/>
    <property type="match status" value="1"/>
</dbReference>
<organism evidence="10 11">
    <name type="scientific">Thiosulfativibrio zosterae</name>
    <dbReference type="NCBI Taxonomy" id="2675053"/>
    <lineage>
        <taxon>Bacteria</taxon>
        <taxon>Pseudomonadati</taxon>
        <taxon>Pseudomonadota</taxon>
        <taxon>Gammaproteobacteria</taxon>
        <taxon>Thiotrichales</taxon>
        <taxon>Piscirickettsiaceae</taxon>
        <taxon>Thiosulfativibrio</taxon>
    </lineage>
</organism>
<dbReference type="RefSeq" id="WP_173291269.1">
    <property type="nucleotide sequence ID" value="NZ_AP021888.1"/>
</dbReference>
<reference evidence="11" key="1">
    <citation type="submission" date="2019-11" db="EMBL/GenBank/DDBJ databases">
        <title>Isolation and characterization of two novel species in the genus Thiomicrorhabdus.</title>
        <authorList>
            <person name="Mochizuki J."/>
            <person name="Kojima H."/>
            <person name="Fukui M."/>
        </authorList>
    </citation>
    <scope>NUCLEOTIDE SEQUENCE [LARGE SCALE GENOMIC DNA]</scope>
    <source>
        <strain evidence="11">AkT22</strain>
    </source>
</reference>
<dbReference type="Pfam" id="PF11967">
    <property type="entry name" value="RecO_N"/>
    <property type="match status" value="1"/>
</dbReference>
<evidence type="ECO:0000313" key="10">
    <source>
        <dbReference type="EMBL" id="BBP43476.1"/>
    </source>
</evidence>
<comment type="function">
    <text evidence="1 8">Involved in DNA repair and RecF pathway recombination.</text>
</comment>
<keyword evidence="11" id="KW-1185">Reference proteome</keyword>
<dbReference type="GO" id="GO:0006302">
    <property type="term" value="P:double-strand break repair"/>
    <property type="evidence" value="ECO:0007669"/>
    <property type="project" value="TreeGrafter"/>
</dbReference>
<dbReference type="EMBL" id="AP021888">
    <property type="protein sequence ID" value="BBP43476.1"/>
    <property type="molecule type" value="Genomic_DNA"/>
</dbReference>
<proteinExistence type="inferred from homology"/>
<evidence type="ECO:0000256" key="7">
    <source>
        <dbReference type="ARBA" id="ARBA00033409"/>
    </source>
</evidence>
<dbReference type="InterPro" id="IPR037278">
    <property type="entry name" value="ARFGAP/RecO"/>
</dbReference>
<keyword evidence="4 8" id="KW-0227">DNA damage</keyword>
<sequence>MALEIEQVALVLHSRPYKETSLLLTLITPDQGKINALVKGVRSKSKSAAIKQAWCQPFQEIRVRWTEKGLQKQPGLVNIHQFEPTQIRFPLQGEANICGLYVNELLYRLLYPQVPVESLYQIYQQTLYDLAIAQDRHAQAWALRQFEYELLMSLGIAFELSFDTQQLPIEAHLKYRFYPELGAVLETTASQSSELSAFGSQISGQCLLQFAQFEPCESCMQEWKRLFRNLLNHYLGGKPIQTRALFQS</sequence>
<protein>
    <recommendedName>
        <fullName evidence="3 8">DNA repair protein RecO</fullName>
    </recommendedName>
    <alternativeName>
        <fullName evidence="7 8">Recombination protein O</fullName>
    </alternativeName>
</protein>
<dbReference type="PANTHER" id="PTHR33991:SF1">
    <property type="entry name" value="DNA REPAIR PROTEIN RECO"/>
    <property type="match status" value="1"/>
</dbReference>
<dbReference type="KEGG" id="tzo:THMIRHAT_12220"/>
<evidence type="ECO:0000256" key="6">
    <source>
        <dbReference type="ARBA" id="ARBA00023204"/>
    </source>
</evidence>
<name>A0A6F8PN10_9GAMM</name>
<dbReference type="Pfam" id="PF02565">
    <property type="entry name" value="RecO_C"/>
    <property type="match status" value="1"/>
</dbReference>
<evidence type="ECO:0000256" key="2">
    <source>
        <dbReference type="ARBA" id="ARBA00007452"/>
    </source>
</evidence>
<comment type="similarity">
    <text evidence="2 8">Belongs to the RecO family.</text>
</comment>
<evidence type="ECO:0000256" key="8">
    <source>
        <dbReference type="HAMAP-Rule" id="MF_00201"/>
    </source>
</evidence>
<evidence type="ECO:0000256" key="1">
    <source>
        <dbReference type="ARBA" id="ARBA00003065"/>
    </source>
</evidence>
<dbReference type="Gene3D" id="1.20.1440.120">
    <property type="entry name" value="Recombination protein O, C-terminal domain"/>
    <property type="match status" value="1"/>
</dbReference>
<feature type="domain" description="DNA replication/recombination mediator RecO N-terminal" evidence="9">
    <location>
        <begin position="1"/>
        <end position="85"/>
    </location>
</feature>
<dbReference type="GO" id="GO:0043590">
    <property type="term" value="C:bacterial nucleoid"/>
    <property type="evidence" value="ECO:0007669"/>
    <property type="project" value="TreeGrafter"/>
</dbReference>
<evidence type="ECO:0000256" key="4">
    <source>
        <dbReference type="ARBA" id="ARBA00022763"/>
    </source>
</evidence>
<evidence type="ECO:0000256" key="3">
    <source>
        <dbReference type="ARBA" id="ARBA00021310"/>
    </source>
</evidence>
<dbReference type="Proteomes" id="UP000501466">
    <property type="component" value="Chromosome"/>
</dbReference>
<accession>A0A6F8PN10</accession>
<dbReference type="InterPro" id="IPR022572">
    <property type="entry name" value="DNA_rep/recomb_RecO_N"/>
</dbReference>
<keyword evidence="5 8" id="KW-0233">DNA recombination</keyword>
<dbReference type="GO" id="GO:0006310">
    <property type="term" value="P:DNA recombination"/>
    <property type="evidence" value="ECO:0007669"/>
    <property type="project" value="UniProtKB-UniRule"/>
</dbReference>
<dbReference type="AlphaFoldDB" id="A0A6F8PN10"/>
<dbReference type="HAMAP" id="MF_00201">
    <property type="entry name" value="RecO"/>
    <property type="match status" value="1"/>
</dbReference>
<evidence type="ECO:0000313" key="11">
    <source>
        <dbReference type="Proteomes" id="UP000501466"/>
    </source>
</evidence>
<keyword evidence="6 8" id="KW-0234">DNA repair</keyword>
<evidence type="ECO:0000256" key="5">
    <source>
        <dbReference type="ARBA" id="ARBA00023172"/>
    </source>
</evidence>
<dbReference type="SUPFAM" id="SSF57863">
    <property type="entry name" value="ArfGap/RecO-like zinc finger"/>
    <property type="match status" value="1"/>
</dbReference>
<dbReference type="InterPro" id="IPR042242">
    <property type="entry name" value="RecO_C"/>
</dbReference>
<gene>
    <name evidence="8 10" type="primary">recO</name>
    <name evidence="10" type="ORF">THMIRHAT_12220</name>
</gene>
<dbReference type="PANTHER" id="PTHR33991">
    <property type="entry name" value="DNA REPAIR PROTEIN RECO"/>
    <property type="match status" value="1"/>
</dbReference>